<reference evidence="3 4" key="1">
    <citation type="journal article" date="2019" name="Nat. Ecol. Evol.">
        <title>Megaphylogeny resolves global patterns of mushroom evolution.</title>
        <authorList>
            <person name="Varga T."/>
            <person name="Krizsan K."/>
            <person name="Foldi C."/>
            <person name="Dima B."/>
            <person name="Sanchez-Garcia M."/>
            <person name="Sanchez-Ramirez S."/>
            <person name="Szollosi G.J."/>
            <person name="Szarkandi J.G."/>
            <person name="Papp V."/>
            <person name="Albert L."/>
            <person name="Andreopoulos W."/>
            <person name="Angelini C."/>
            <person name="Antonin V."/>
            <person name="Barry K.W."/>
            <person name="Bougher N.L."/>
            <person name="Buchanan P."/>
            <person name="Buyck B."/>
            <person name="Bense V."/>
            <person name="Catcheside P."/>
            <person name="Chovatia M."/>
            <person name="Cooper J."/>
            <person name="Damon W."/>
            <person name="Desjardin D."/>
            <person name="Finy P."/>
            <person name="Geml J."/>
            <person name="Haridas S."/>
            <person name="Hughes K."/>
            <person name="Justo A."/>
            <person name="Karasinski D."/>
            <person name="Kautmanova I."/>
            <person name="Kiss B."/>
            <person name="Kocsube S."/>
            <person name="Kotiranta H."/>
            <person name="LaButti K.M."/>
            <person name="Lechner B.E."/>
            <person name="Liimatainen K."/>
            <person name="Lipzen A."/>
            <person name="Lukacs Z."/>
            <person name="Mihaltcheva S."/>
            <person name="Morgado L.N."/>
            <person name="Niskanen T."/>
            <person name="Noordeloos M.E."/>
            <person name="Ohm R.A."/>
            <person name="Ortiz-Santana B."/>
            <person name="Ovrebo C."/>
            <person name="Racz N."/>
            <person name="Riley R."/>
            <person name="Savchenko A."/>
            <person name="Shiryaev A."/>
            <person name="Soop K."/>
            <person name="Spirin V."/>
            <person name="Szebenyi C."/>
            <person name="Tomsovsky M."/>
            <person name="Tulloss R.E."/>
            <person name="Uehling J."/>
            <person name="Grigoriev I.V."/>
            <person name="Vagvolgyi C."/>
            <person name="Papp T."/>
            <person name="Martin F.M."/>
            <person name="Miettinen O."/>
            <person name="Hibbett D.S."/>
            <person name="Nagy L.G."/>
        </authorList>
    </citation>
    <scope>NUCLEOTIDE SEQUENCE [LARGE SCALE GENOMIC DNA]</scope>
    <source>
        <strain evidence="3 4">CBS 309.79</strain>
    </source>
</reference>
<dbReference type="Proteomes" id="UP000305067">
    <property type="component" value="Unassembled WGS sequence"/>
</dbReference>
<organism evidence="3 4">
    <name type="scientific">Pterulicium gracile</name>
    <dbReference type="NCBI Taxonomy" id="1884261"/>
    <lineage>
        <taxon>Eukaryota</taxon>
        <taxon>Fungi</taxon>
        <taxon>Dikarya</taxon>
        <taxon>Basidiomycota</taxon>
        <taxon>Agaricomycotina</taxon>
        <taxon>Agaricomycetes</taxon>
        <taxon>Agaricomycetidae</taxon>
        <taxon>Agaricales</taxon>
        <taxon>Pleurotineae</taxon>
        <taxon>Pterulaceae</taxon>
        <taxon>Pterulicium</taxon>
    </lineage>
</organism>
<proteinExistence type="predicted"/>
<accession>A0A5C3QR37</accession>
<feature type="chain" id="PRO_5022790735" evidence="2">
    <location>
        <begin position="19"/>
        <end position="381"/>
    </location>
</feature>
<keyword evidence="2" id="KW-0732">Signal</keyword>
<keyword evidence="3" id="KW-0223">Dioxygenase</keyword>
<dbReference type="OrthoDB" id="121380at2759"/>
<dbReference type="AlphaFoldDB" id="A0A5C3QR37"/>
<dbReference type="EMBL" id="ML178818">
    <property type="protein sequence ID" value="TFL04436.1"/>
    <property type="molecule type" value="Genomic_DNA"/>
</dbReference>
<keyword evidence="3" id="KW-0560">Oxidoreductase</keyword>
<gene>
    <name evidence="3" type="ORF">BDV98DRAFT_580588</name>
</gene>
<feature type="compositionally biased region" description="Polar residues" evidence="1">
    <location>
        <begin position="79"/>
        <end position="89"/>
    </location>
</feature>
<dbReference type="Gene3D" id="2.60.130.10">
    <property type="entry name" value="Aromatic compound dioxygenase"/>
    <property type="match status" value="1"/>
</dbReference>
<sequence>MHASTLIQLCALATVVFAHSDKPMGRDEFNARRALADARHLKARACSSQVSEFAGRRKAKRGLALKKRSNEKRCESHSESSTYPHPTMSFTETAPVPHHTAIKDLPGSTCVASPEIHEGPYFVNNELVRWNLTEDQIGVPLIMDFGVIDISTCEPMQDIFVEVWAANATGIYSAYPAAIPNNITVSSSASNPASTSFTITPFPDPTSSLMSSAVANTTTSAFVRPPMQRNETFLRGGMPTNEDGIVELHTIYPGYYTNRAPHMHAVFHHDWKMSPNGTVISRSGTNLHTGQFFFAEEINDAVYSLPLYQNWDYLRVLNVNDRLLNMLAEADRSSAFFDLEMIGDTVEDGFYAYITVLLDPTRVVPLINNFYFNSTGYTPPV</sequence>
<feature type="region of interest" description="Disordered" evidence="1">
    <location>
        <begin position="61"/>
        <end position="89"/>
    </location>
</feature>
<evidence type="ECO:0000256" key="2">
    <source>
        <dbReference type="SAM" id="SignalP"/>
    </source>
</evidence>
<feature type="signal peptide" evidence="2">
    <location>
        <begin position="1"/>
        <end position="18"/>
    </location>
</feature>
<evidence type="ECO:0000313" key="3">
    <source>
        <dbReference type="EMBL" id="TFL04436.1"/>
    </source>
</evidence>
<dbReference type="InterPro" id="IPR015889">
    <property type="entry name" value="Intradiol_dOase_core"/>
</dbReference>
<dbReference type="STRING" id="1884261.A0A5C3QR37"/>
<keyword evidence="4" id="KW-1185">Reference proteome</keyword>
<evidence type="ECO:0000256" key="1">
    <source>
        <dbReference type="SAM" id="MobiDB-lite"/>
    </source>
</evidence>
<dbReference type="GO" id="GO:0016702">
    <property type="term" value="F:oxidoreductase activity, acting on single donors with incorporation of molecular oxygen, incorporation of two atoms of oxygen"/>
    <property type="evidence" value="ECO:0007669"/>
    <property type="project" value="InterPro"/>
</dbReference>
<dbReference type="PANTHER" id="PTHR34315:SF1">
    <property type="entry name" value="INTRADIOL RING-CLEAVAGE DIOXYGENASES DOMAIN-CONTAINING PROTEIN-RELATED"/>
    <property type="match status" value="1"/>
</dbReference>
<dbReference type="GO" id="GO:0005506">
    <property type="term" value="F:iron ion binding"/>
    <property type="evidence" value="ECO:0007669"/>
    <property type="project" value="InterPro"/>
</dbReference>
<name>A0A5C3QR37_9AGAR</name>
<evidence type="ECO:0000313" key="4">
    <source>
        <dbReference type="Proteomes" id="UP000305067"/>
    </source>
</evidence>
<dbReference type="PANTHER" id="PTHR34315">
    <property type="match status" value="1"/>
</dbReference>
<feature type="compositionally biased region" description="Basic residues" evidence="1">
    <location>
        <begin position="61"/>
        <end position="70"/>
    </location>
</feature>
<dbReference type="SUPFAM" id="SSF49482">
    <property type="entry name" value="Aromatic compound dioxygenase"/>
    <property type="match status" value="1"/>
</dbReference>
<protein>
    <submittedName>
        <fullName evidence="3">Intradiol ring-cleavage dioxygenase</fullName>
    </submittedName>
</protein>